<evidence type="ECO:0000259" key="9">
    <source>
        <dbReference type="Pfam" id="PF25944"/>
    </source>
</evidence>
<comment type="similarity">
    <text evidence="2">Belongs to the membrane fusion protein (MFP) (TC 8.A.1) family.</text>
</comment>
<dbReference type="PANTHER" id="PTHR30469">
    <property type="entry name" value="MULTIDRUG RESISTANCE PROTEIN MDTA"/>
    <property type="match status" value="1"/>
</dbReference>
<comment type="subcellular location">
    <subcellularLocation>
        <location evidence="1">Cell membrane</location>
    </subcellularLocation>
</comment>
<dbReference type="InterPro" id="IPR058625">
    <property type="entry name" value="MdtA-like_BSH"/>
</dbReference>
<feature type="domain" description="Multidrug resistance protein MdtA-like alpha-helical hairpin" evidence="7">
    <location>
        <begin position="112"/>
        <end position="177"/>
    </location>
</feature>
<keyword evidence="5 6" id="KW-0472">Membrane</keyword>
<evidence type="ECO:0000256" key="5">
    <source>
        <dbReference type="ARBA" id="ARBA00023136"/>
    </source>
</evidence>
<dbReference type="NCBIfam" id="TIGR01730">
    <property type="entry name" value="RND_mfp"/>
    <property type="match status" value="1"/>
</dbReference>
<evidence type="ECO:0000256" key="6">
    <source>
        <dbReference type="SAM" id="Phobius"/>
    </source>
</evidence>
<dbReference type="Proteomes" id="UP000661507">
    <property type="component" value="Unassembled WGS sequence"/>
</dbReference>
<dbReference type="Pfam" id="PF25876">
    <property type="entry name" value="HH_MFP_RND"/>
    <property type="match status" value="1"/>
</dbReference>
<dbReference type="Gene3D" id="1.10.287.470">
    <property type="entry name" value="Helix hairpin bin"/>
    <property type="match status" value="1"/>
</dbReference>
<dbReference type="GO" id="GO:1990281">
    <property type="term" value="C:efflux pump complex"/>
    <property type="evidence" value="ECO:0007669"/>
    <property type="project" value="TreeGrafter"/>
</dbReference>
<evidence type="ECO:0000259" key="10">
    <source>
        <dbReference type="Pfam" id="PF25989"/>
    </source>
</evidence>
<organism evidence="11 12">
    <name type="scientific">Neoroseomonas lacus</name>
    <dbReference type="NCBI Taxonomy" id="287609"/>
    <lineage>
        <taxon>Bacteria</taxon>
        <taxon>Pseudomonadati</taxon>
        <taxon>Pseudomonadota</taxon>
        <taxon>Alphaproteobacteria</taxon>
        <taxon>Acetobacterales</taxon>
        <taxon>Acetobacteraceae</taxon>
        <taxon>Neoroseomonas</taxon>
    </lineage>
</organism>
<dbReference type="Pfam" id="PF25989">
    <property type="entry name" value="YknX_C"/>
    <property type="match status" value="1"/>
</dbReference>
<dbReference type="Gene3D" id="2.40.30.170">
    <property type="match status" value="1"/>
</dbReference>
<dbReference type="EMBL" id="BMKW01000007">
    <property type="protein sequence ID" value="GGJ21484.1"/>
    <property type="molecule type" value="Genomic_DNA"/>
</dbReference>
<keyword evidence="4" id="KW-0997">Cell inner membrane</keyword>
<evidence type="ECO:0000313" key="11">
    <source>
        <dbReference type="EMBL" id="GGJ21484.1"/>
    </source>
</evidence>
<accession>A0A917KMU9</accession>
<reference evidence="11" key="2">
    <citation type="submission" date="2020-09" db="EMBL/GenBank/DDBJ databases">
        <authorList>
            <person name="Sun Q."/>
            <person name="Zhou Y."/>
        </authorList>
    </citation>
    <scope>NUCLEOTIDE SEQUENCE</scope>
    <source>
        <strain evidence="11">CGMCC 1.3617</strain>
    </source>
</reference>
<evidence type="ECO:0000313" key="12">
    <source>
        <dbReference type="Proteomes" id="UP000661507"/>
    </source>
</evidence>
<dbReference type="Gene3D" id="2.40.50.100">
    <property type="match status" value="1"/>
</dbReference>
<keyword evidence="12" id="KW-1185">Reference proteome</keyword>
<feature type="domain" description="Multidrug resistance protein MdtA-like beta-barrel" evidence="9">
    <location>
        <begin position="218"/>
        <end position="299"/>
    </location>
</feature>
<dbReference type="GO" id="GO:0015562">
    <property type="term" value="F:efflux transmembrane transporter activity"/>
    <property type="evidence" value="ECO:0007669"/>
    <property type="project" value="TreeGrafter"/>
</dbReference>
<feature type="domain" description="YknX-like C-terminal permuted SH3-like" evidence="10">
    <location>
        <begin position="307"/>
        <end position="373"/>
    </location>
</feature>
<proteinExistence type="inferred from homology"/>
<dbReference type="Pfam" id="PF25917">
    <property type="entry name" value="BSH_RND"/>
    <property type="match status" value="1"/>
</dbReference>
<keyword evidence="3" id="KW-1003">Cell membrane</keyword>
<dbReference type="Gene3D" id="2.40.420.20">
    <property type="match status" value="1"/>
</dbReference>
<evidence type="ECO:0000256" key="2">
    <source>
        <dbReference type="ARBA" id="ARBA00009477"/>
    </source>
</evidence>
<evidence type="ECO:0000256" key="4">
    <source>
        <dbReference type="ARBA" id="ARBA00022519"/>
    </source>
</evidence>
<evidence type="ECO:0000259" key="7">
    <source>
        <dbReference type="Pfam" id="PF25876"/>
    </source>
</evidence>
<dbReference type="PANTHER" id="PTHR30469:SF36">
    <property type="entry name" value="BLL3903 PROTEIN"/>
    <property type="match status" value="1"/>
</dbReference>
<evidence type="ECO:0000259" key="8">
    <source>
        <dbReference type="Pfam" id="PF25917"/>
    </source>
</evidence>
<dbReference type="Pfam" id="PF25944">
    <property type="entry name" value="Beta-barrel_RND"/>
    <property type="match status" value="1"/>
</dbReference>
<dbReference type="AlphaFoldDB" id="A0A917KMU9"/>
<dbReference type="InterPro" id="IPR006143">
    <property type="entry name" value="RND_pump_MFP"/>
</dbReference>
<evidence type="ECO:0000256" key="3">
    <source>
        <dbReference type="ARBA" id="ARBA00022475"/>
    </source>
</evidence>
<sequence length="392" mass="42190">MTRSGRVVFFLAVAAAGAGGWYWYQHRAEMTAAATPARPVGAPVVAVSTEPAQRGPLPIEIIANGLVVPEAVVTVRPRVDGQIERVLVEEGQMVQQGDPLFILDSRLNEAILAQQEAQLARDRALLARAQADLVRYQSLRGEGYTAAQRFEQAQADAASAQAVVRADEALTSQTRLAIEFASIRAEMAGRLGSLPLRPGNFVRQAENVGMATITRIDPILVQFSVPERWLGEIRAAMAAGGEGPLVSVVPGDSTAPPTEGRLIFVDSTVDTQTGTIMLKARFANPERLLWPGQYVRVTLVPRIEADALSVPAAALQVGQQGRFVFLMEDGKAKRQPVELVRMNAGRAVLSGELRAGDRVIVEGAQRVANGMRVMERRQGEAPAPQRVSQATP</sequence>
<dbReference type="InterPro" id="IPR058626">
    <property type="entry name" value="MdtA-like_b-barrel"/>
</dbReference>
<gene>
    <name evidence="11" type="ORF">GCM10011320_30980</name>
</gene>
<comment type="caution">
    <text evidence="11">The sequence shown here is derived from an EMBL/GenBank/DDBJ whole genome shotgun (WGS) entry which is preliminary data.</text>
</comment>
<keyword evidence="6" id="KW-1133">Transmembrane helix</keyword>
<dbReference type="InterPro" id="IPR058637">
    <property type="entry name" value="YknX-like_C"/>
</dbReference>
<keyword evidence="6" id="KW-0812">Transmembrane</keyword>
<name>A0A917KMU9_9PROT</name>
<feature type="domain" description="Multidrug resistance protein MdtA-like barrel-sandwich hybrid" evidence="8">
    <location>
        <begin position="72"/>
        <end position="214"/>
    </location>
</feature>
<reference evidence="11" key="1">
    <citation type="journal article" date="2014" name="Int. J. Syst. Evol. Microbiol.">
        <title>Complete genome sequence of Corynebacterium casei LMG S-19264T (=DSM 44701T), isolated from a smear-ripened cheese.</title>
        <authorList>
            <consortium name="US DOE Joint Genome Institute (JGI-PGF)"/>
            <person name="Walter F."/>
            <person name="Albersmeier A."/>
            <person name="Kalinowski J."/>
            <person name="Ruckert C."/>
        </authorList>
    </citation>
    <scope>NUCLEOTIDE SEQUENCE</scope>
    <source>
        <strain evidence="11">CGMCC 1.3617</strain>
    </source>
</reference>
<feature type="transmembrane region" description="Helical" evidence="6">
    <location>
        <begin position="7"/>
        <end position="24"/>
    </location>
</feature>
<dbReference type="InterPro" id="IPR058624">
    <property type="entry name" value="MdtA-like_HH"/>
</dbReference>
<dbReference type="SUPFAM" id="SSF111369">
    <property type="entry name" value="HlyD-like secretion proteins"/>
    <property type="match status" value="1"/>
</dbReference>
<evidence type="ECO:0000256" key="1">
    <source>
        <dbReference type="ARBA" id="ARBA00004236"/>
    </source>
</evidence>
<protein>
    <submittedName>
        <fullName evidence="11">RND transporter</fullName>
    </submittedName>
</protein>